<comment type="subcellular location">
    <subcellularLocation>
        <location evidence="1">Membrane</location>
    </subcellularLocation>
</comment>
<reference evidence="7" key="1">
    <citation type="submission" date="2021-01" db="UniProtKB">
        <authorList>
            <consortium name="EnsemblMetazoa"/>
        </authorList>
    </citation>
    <scope>IDENTIFICATION</scope>
</reference>
<evidence type="ECO:0000256" key="3">
    <source>
        <dbReference type="ARBA" id="ARBA00022692"/>
    </source>
</evidence>
<evidence type="ECO:0000256" key="1">
    <source>
        <dbReference type="ARBA" id="ARBA00004370"/>
    </source>
</evidence>
<protein>
    <submittedName>
        <fullName evidence="7">Uncharacterized protein</fullName>
    </submittedName>
</protein>
<dbReference type="InterPro" id="IPR007593">
    <property type="entry name" value="CD225/Dispanin_fam"/>
</dbReference>
<keyword evidence="5 6" id="KW-0472">Membrane</keyword>
<dbReference type="GO" id="GO:0016020">
    <property type="term" value="C:membrane"/>
    <property type="evidence" value="ECO:0007669"/>
    <property type="project" value="UniProtKB-SubCell"/>
</dbReference>
<dbReference type="Pfam" id="PF04505">
    <property type="entry name" value="CD225"/>
    <property type="match status" value="1"/>
</dbReference>
<comment type="similarity">
    <text evidence="2">Belongs to the CD225/Dispanin family.</text>
</comment>
<keyword evidence="3 6" id="KW-0812">Transmembrane</keyword>
<name>A0A7M5XMC9_9CNID</name>
<evidence type="ECO:0000256" key="5">
    <source>
        <dbReference type="ARBA" id="ARBA00023136"/>
    </source>
</evidence>
<dbReference type="GeneID" id="136799927"/>
<accession>A0A7M5XMC9</accession>
<evidence type="ECO:0000256" key="2">
    <source>
        <dbReference type="ARBA" id="ARBA00006843"/>
    </source>
</evidence>
<feature type="transmembrane region" description="Helical" evidence="6">
    <location>
        <begin position="94"/>
        <end position="119"/>
    </location>
</feature>
<dbReference type="AlphaFoldDB" id="A0A7M5XMC9"/>
<sequence>MDAATGQQNKGFHEMTSPITHQTQVQVNPQVVYPAPIQSLETYPSNYKCLAWTGYACCSCPLGCAAVLASNHVDMALTMRNYEAAEIHSKRTKCLSITAIILGCIFSFLVFGLPIILLLGATSRSNSY</sequence>
<evidence type="ECO:0000256" key="4">
    <source>
        <dbReference type="ARBA" id="ARBA00022989"/>
    </source>
</evidence>
<dbReference type="PANTHER" id="PTHR14948:SF25">
    <property type="entry name" value="DUF4190 DOMAIN-CONTAINING PROTEIN"/>
    <property type="match status" value="1"/>
</dbReference>
<organism evidence="7 8">
    <name type="scientific">Clytia hemisphaerica</name>
    <dbReference type="NCBI Taxonomy" id="252671"/>
    <lineage>
        <taxon>Eukaryota</taxon>
        <taxon>Metazoa</taxon>
        <taxon>Cnidaria</taxon>
        <taxon>Hydrozoa</taxon>
        <taxon>Hydroidolina</taxon>
        <taxon>Leptothecata</taxon>
        <taxon>Obeliida</taxon>
        <taxon>Clytiidae</taxon>
        <taxon>Clytia</taxon>
    </lineage>
</organism>
<dbReference type="PANTHER" id="PTHR14948">
    <property type="entry name" value="NG5"/>
    <property type="match status" value="1"/>
</dbReference>
<evidence type="ECO:0000313" key="7">
    <source>
        <dbReference type="EnsemblMetazoa" id="CLYHEMP025491.1"/>
    </source>
</evidence>
<evidence type="ECO:0000256" key="6">
    <source>
        <dbReference type="SAM" id="Phobius"/>
    </source>
</evidence>
<keyword evidence="4 6" id="KW-1133">Transmembrane helix</keyword>
<dbReference type="EnsemblMetazoa" id="CLYHEMT025491.1">
    <property type="protein sequence ID" value="CLYHEMP025491.1"/>
    <property type="gene ID" value="CLYHEMG025491"/>
</dbReference>
<dbReference type="InterPro" id="IPR051423">
    <property type="entry name" value="CD225/Dispanin"/>
</dbReference>
<proteinExistence type="inferred from homology"/>
<evidence type="ECO:0000313" key="8">
    <source>
        <dbReference type="Proteomes" id="UP000594262"/>
    </source>
</evidence>
<dbReference type="RefSeq" id="XP_066912655.1">
    <property type="nucleotide sequence ID" value="XM_067056554.1"/>
</dbReference>
<keyword evidence="8" id="KW-1185">Reference proteome</keyword>
<dbReference type="Proteomes" id="UP000594262">
    <property type="component" value="Unplaced"/>
</dbReference>